<dbReference type="OrthoDB" id="2576014at2759"/>
<dbReference type="InParanoid" id="Q5KKI0"/>
<name>Q5KKI0_CRYD1</name>
<dbReference type="RefSeq" id="XP_569940.1">
    <property type="nucleotide sequence ID" value="XM_569940.2"/>
</dbReference>
<reference evidence="2 3" key="1">
    <citation type="journal article" date="2005" name="Science">
        <title>The genome of the basidiomycetous yeast and human pathogen Cryptococcus neoformans.</title>
        <authorList>
            <person name="Loftus B.J."/>
            <person name="Fung E."/>
            <person name="Roncaglia P."/>
            <person name="Rowley D."/>
            <person name="Amedeo P."/>
            <person name="Bruno D."/>
            <person name="Vamathevan J."/>
            <person name="Miranda M."/>
            <person name="Anderson I.J."/>
            <person name="Fraser J.A."/>
            <person name="Allen J.E."/>
            <person name="Bosdet I.E."/>
            <person name="Brent M.R."/>
            <person name="Chiu R."/>
            <person name="Doering T.L."/>
            <person name="Donlin M.J."/>
            <person name="D'Souza C.A."/>
            <person name="Fox D.S."/>
            <person name="Grinberg V."/>
            <person name="Fu J."/>
            <person name="Fukushima M."/>
            <person name="Haas B.J."/>
            <person name="Huang J.C."/>
            <person name="Janbon G."/>
            <person name="Jones S.J."/>
            <person name="Koo H.L."/>
            <person name="Krzywinski M.I."/>
            <person name="Kwon-Chung J.K."/>
            <person name="Lengeler K.B."/>
            <person name="Maiti R."/>
            <person name="Marra M.A."/>
            <person name="Marra R.E."/>
            <person name="Mathewson C.A."/>
            <person name="Mitchell T.G."/>
            <person name="Pertea M."/>
            <person name="Riggs F.R."/>
            <person name="Salzberg S.L."/>
            <person name="Schein J.E."/>
            <person name="Shvartsbeyn A."/>
            <person name="Shin H."/>
            <person name="Shumway M."/>
            <person name="Specht C.A."/>
            <person name="Suh B.B."/>
            <person name="Tenney A."/>
            <person name="Utterback T.R."/>
            <person name="Wickes B.L."/>
            <person name="Wortman J.R."/>
            <person name="Wye N.H."/>
            <person name="Kronstad J.W."/>
            <person name="Lodge J.K."/>
            <person name="Heitman J."/>
            <person name="Davis R.W."/>
            <person name="Fraser C.M."/>
            <person name="Hyman R.W."/>
        </authorList>
    </citation>
    <scope>NUCLEOTIDE SEQUENCE [LARGE SCALE GENOMIC DNA]</scope>
    <source>
        <strain evidence="3">JEC21 / ATCC MYA-565</strain>
    </source>
</reference>
<dbReference type="PaxDb" id="214684-Q5KKI0"/>
<evidence type="ECO:0000313" key="2">
    <source>
        <dbReference type="EMBL" id="AAW42633.1"/>
    </source>
</evidence>
<evidence type="ECO:0000256" key="1">
    <source>
        <dbReference type="SAM" id="MobiDB-lite"/>
    </source>
</evidence>
<dbReference type="GeneID" id="3256775"/>
<sequence length="75" mass="8317">MTSIAQPINFPSRPSYSTTASPSNSPSRSNSYDLSSSPKMGSSPGQHPCPHLSEFVQSLYKAWGSKSDIQERRRW</sequence>
<keyword evidence="3" id="KW-1185">Reference proteome</keyword>
<dbReference type="Proteomes" id="UP000002149">
    <property type="component" value="Chromosome 3"/>
</dbReference>
<dbReference type="OMA" id="YKAWGSK"/>
<evidence type="ECO:0000313" key="3">
    <source>
        <dbReference type="Proteomes" id="UP000002149"/>
    </source>
</evidence>
<dbReference type="EMBL" id="AE017343">
    <property type="protein sequence ID" value="AAW42633.1"/>
    <property type="molecule type" value="Genomic_DNA"/>
</dbReference>
<gene>
    <name evidence="2" type="ordered locus">CNC02930</name>
</gene>
<feature type="region of interest" description="Disordered" evidence="1">
    <location>
        <begin position="1"/>
        <end position="51"/>
    </location>
</feature>
<proteinExistence type="predicted"/>
<organism evidence="2 3">
    <name type="scientific">Cryptococcus deneoformans (strain JEC21 / ATCC MYA-565)</name>
    <name type="common">Cryptococcus neoformans var. neoformans serotype D</name>
    <dbReference type="NCBI Taxonomy" id="214684"/>
    <lineage>
        <taxon>Eukaryota</taxon>
        <taxon>Fungi</taxon>
        <taxon>Dikarya</taxon>
        <taxon>Basidiomycota</taxon>
        <taxon>Agaricomycotina</taxon>
        <taxon>Tremellomycetes</taxon>
        <taxon>Tremellales</taxon>
        <taxon>Cryptococcaceae</taxon>
        <taxon>Cryptococcus</taxon>
        <taxon>Cryptococcus neoformans species complex</taxon>
    </lineage>
</organism>
<feature type="compositionally biased region" description="Low complexity" evidence="1">
    <location>
        <begin position="14"/>
        <end position="38"/>
    </location>
</feature>
<dbReference type="AlphaFoldDB" id="Q5KKI0"/>
<protein>
    <submittedName>
        <fullName evidence="2">Expressed protein</fullName>
    </submittedName>
</protein>
<dbReference type="KEGG" id="cne:CNC02930"/>
<dbReference type="HOGENOM" id="CLU_2670993_0_0_1"/>
<accession>Q5KKI0</accession>
<dbReference type="STRING" id="214684.Q5KKI0"/>
<dbReference type="VEuPathDB" id="FungiDB:CNC02930"/>